<name>A0A323V3E1_9RHOO</name>
<sequence>MNETLEIDLDQLTASHTRTKANNPPLEPPAELELTATQRIVLRCGKSSLTLYPNGKIVLRGQYILSEADDVNRIAGGRIELN</sequence>
<proteinExistence type="predicted"/>
<keyword evidence="2" id="KW-1185">Reference proteome</keyword>
<dbReference type="Proteomes" id="UP000248259">
    <property type="component" value="Unassembled WGS sequence"/>
</dbReference>
<dbReference type="EMBL" id="QKOE01000002">
    <property type="protein sequence ID" value="PZA17946.1"/>
    <property type="molecule type" value="Genomic_DNA"/>
</dbReference>
<gene>
    <name evidence="1" type="ORF">DNK49_05370</name>
</gene>
<reference evidence="1 2" key="1">
    <citation type="submission" date="2018-06" db="EMBL/GenBank/DDBJ databases">
        <title>Azoarcus communis strain SWub3 genome.</title>
        <authorList>
            <person name="Zorraquino Salvo V."/>
            <person name="Toubiana D."/>
            <person name="Blumwald E."/>
        </authorList>
    </citation>
    <scope>NUCLEOTIDE SEQUENCE [LARGE SCALE GENOMIC DNA]</scope>
    <source>
        <strain evidence="1 2">SWub3</strain>
    </source>
</reference>
<accession>A0A323V3E1</accession>
<dbReference type="AlphaFoldDB" id="A0A323V3E1"/>
<comment type="caution">
    <text evidence="1">The sequence shown here is derived from an EMBL/GenBank/DDBJ whole genome shotgun (WGS) entry which is preliminary data.</text>
</comment>
<protein>
    <submittedName>
        <fullName evidence="1">Uncharacterized protein</fullName>
    </submittedName>
</protein>
<dbReference type="RefSeq" id="WP_110523288.1">
    <property type="nucleotide sequence ID" value="NZ_QKOE01000002.1"/>
</dbReference>
<dbReference type="OrthoDB" id="3078443at2"/>
<evidence type="ECO:0000313" key="2">
    <source>
        <dbReference type="Proteomes" id="UP000248259"/>
    </source>
</evidence>
<organism evidence="1 2">
    <name type="scientific">Parazoarcus communis SWub3 = DSM 12120</name>
    <dbReference type="NCBI Taxonomy" id="1121029"/>
    <lineage>
        <taxon>Bacteria</taxon>
        <taxon>Pseudomonadati</taxon>
        <taxon>Pseudomonadota</taxon>
        <taxon>Betaproteobacteria</taxon>
        <taxon>Rhodocyclales</taxon>
        <taxon>Zoogloeaceae</taxon>
        <taxon>Parazoarcus</taxon>
    </lineage>
</organism>
<evidence type="ECO:0000313" key="1">
    <source>
        <dbReference type="EMBL" id="PZA17946.1"/>
    </source>
</evidence>